<protein>
    <recommendedName>
        <fullName evidence="2">Primase C-terminal 1 domain-containing protein</fullName>
    </recommendedName>
</protein>
<accession>A0A2C9CB52</accession>
<reference evidence="4" key="1">
    <citation type="submission" date="2017-10" db="EMBL/GenBank/DDBJ databases">
        <authorList>
            <person name="Frank J."/>
        </authorList>
    </citation>
    <scope>NUCLEOTIDE SEQUENCE [LARGE SCALE GENOMIC DNA]</scope>
</reference>
<evidence type="ECO:0000259" key="2">
    <source>
        <dbReference type="SMART" id="SM00942"/>
    </source>
</evidence>
<dbReference type="EMBL" id="LT934425">
    <property type="protein sequence ID" value="SOH02803.1"/>
    <property type="molecule type" value="Genomic_DNA"/>
</dbReference>
<dbReference type="InterPro" id="IPR014820">
    <property type="entry name" value="PriCT_1"/>
</dbReference>
<dbReference type="Pfam" id="PF19263">
    <property type="entry name" value="DUF5906"/>
    <property type="match status" value="1"/>
</dbReference>
<organism evidence="3 4">
    <name type="scientific">Kuenenia stuttgartiensis</name>
    <dbReference type="NCBI Taxonomy" id="174633"/>
    <lineage>
        <taxon>Bacteria</taxon>
        <taxon>Pseudomonadati</taxon>
        <taxon>Planctomycetota</taxon>
        <taxon>Candidatus Brocadiia</taxon>
        <taxon>Candidatus Brocadiales</taxon>
        <taxon>Candidatus Brocadiaceae</taxon>
        <taxon>Candidatus Kuenenia</taxon>
    </lineage>
</organism>
<dbReference type="KEGG" id="kst:KSMBR1_0287"/>
<dbReference type="Pfam" id="PF08708">
    <property type="entry name" value="PriCT_1"/>
    <property type="match status" value="1"/>
</dbReference>
<dbReference type="SMART" id="SM00942">
    <property type="entry name" value="PriCT_1"/>
    <property type="match status" value="1"/>
</dbReference>
<dbReference type="Proteomes" id="UP000221734">
    <property type="component" value="Chromosome Kuenenia_stuttgartiensis_MBR1"/>
</dbReference>
<gene>
    <name evidence="3" type="ORF">KSMBR1_0287</name>
</gene>
<dbReference type="InterPro" id="IPR027417">
    <property type="entry name" value="P-loop_NTPase"/>
</dbReference>
<sequence length="628" mass="71111">MGKGLDDIPMADFPEILLARHGNNNHKTPVKELYKGAAEGSRNDALARLAGSWVRDGLSLEDCLENARVWNTMNNPPLPEREVEQTVRSIFDKHKRSEAENKDSELVKKYGNPYYFKKHGKVESINEGYWAGYHCARHEEFYEPCEKKFYHYDPTAGLYSPVTPDRIKQEISEYILEHSKDVPGLEKCRSDKNLNAVTNQLRGIAEKTNPFDKTDRHYVHLKNTVLVFDGSGNMKPEPFSPNFYSRNQSPIPFDENARCPRFLNELIKPALKKCDIPLMQKYYGQCLLGHNITQRTLIKDGTAGGGKTTSTAIIQKIVGLENVTQLRTKHLDERFELFRFLGKTLLVGVDVPGNFLSEKGAYVLKGLVGGDLLTTEKKGGNDGFLLHGNFNIIITSNSRLQVRFDGDLAAWKRRLLIVRYELPPPKMKIPDFANILIREEGSGILNWALEGLRMLFDDIRQYGDICLGDSQNQIIDTLMAESDSLKHFLKDCVMLDAELDLSINEVVENYAEYCASQGWNPKPITIIHREVERLMLELFGVSKSHSLMRNGKSAKGFRGVKLKSLQFGTLGTHVFNPLRTGKNMQTEEKYISTKESEKGVPSVPKPINPSGENPDDEIPENLLEHIEI</sequence>
<dbReference type="AlphaFoldDB" id="A0A2C9CB52"/>
<feature type="domain" description="Primase C-terminal 1" evidence="2">
    <location>
        <begin position="32"/>
        <end position="96"/>
    </location>
</feature>
<evidence type="ECO:0000256" key="1">
    <source>
        <dbReference type="SAM" id="MobiDB-lite"/>
    </source>
</evidence>
<proteinExistence type="predicted"/>
<evidence type="ECO:0000313" key="3">
    <source>
        <dbReference type="EMBL" id="SOH02803.1"/>
    </source>
</evidence>
<dbReference type="OrthoDB" id="288091at2"/>
<dbReference type="InterPro" id="IPR045455">
    <property type="entry name" value="NrS-1_pol-like_helicase"/>
</dbReference>
<dbReference type="RefSeq" id="WP_099323721.1">
    <property type="nucleotide sequence ID" value="NZ_LT934425.1"/>
</dbReference>
<evidence type="ECO:0000313" key="4">
    <source>
        <dbReference type="Proteomes" id="UP000221734"/>
    </source>
</evidence>
<feature type="region of interest" description="Disordered" evidence="1">
    <location>
        <begin position="591"/>
        <end position="620"/>
    </location>
</feature>
<dbReference type="Gene3D" id="3.40.50.300">
    <property type="entry name" value="P-loop containing nucleotide triphosphate hydrolases"/>
    <property type="match status" value="1"/>
</dbReference>
<keyword evidence="4" id="KW-1185">Reference proteome</keyword>
<name>A0A2C9CB52_KUEST</name>